<proteinExistence type="predicted"/>
<protein>
    <submittedName>
        <fullName evidence="1">Uncharacterized protein</fullName>
    </submittedName>
</protein>
<name>A0A0L6UMM2_9BASI</name>
<dbReference type="AlphaFoldDB" id="A0A0L6UMM2"/>
<dbReference type="Proteomes" id="UP000037035">
    <property type="component" value="Unassembled WGS sequence"/>
</dbReference>
<reference evidence="1 2" key="1">
    <citation type="submission" date="2015-08" db="EMBL/GenBank/DDBJ databases">
        <title>Next Generation Sequencing and Analysis of the Genome of Puccinia sorghi L Schw, the Causal Agent of Maize Common Rust.</title>
        <authorList>
            <person name="Rochi L."/>
            <person name="Burguener G."/>
            <person name="Darino M."/>
            <person name="Turjanski A."/>
            <person name="Kreff E."/>
            <person name="Dieguez M.J."/>
            <person name="Sacco F."/>
        </authorList>
    </citation>
    <scope>NUCLEOTIDE SEQUENCE [LARGE SCALE GENOMIC DNA]</scope>
    <source>
        <strain evidence="1 2">RO10H11247</strain>
    </source>
</reference>
<sequence>MDTSGKARRICVRKGKGAKSGDFISSIQMYESGVQVTRSQFPHRWVSSLLCGPRGRKSVWFKSLSSLPKCCFEVTIKEAPRSPDLTTSVTHSYRYTRNGIELCDPGKWQTAEKDLLQIANHVFVMEAVRRIGIQCNVFAALHTSLIKKANAIY</sequence>
<dbReference type="EMBL" id="LAVV01010131">
    <property type="protein sequence ID" value="KNZ49502.1"/>
    <property type="molecule type" value="Genomic_DNA"/>
</dbReference>
<dbReference type="VEuPathDB" id="FungiDB:VP01_496g1"/>
<organism evidence="1 2">
    <name type="scientific">Puccinia sorghi</name>
    <dbReference type="NCBI Taxonomy" id="27349"/>
    <lineage>
        <taxon>Eukaryota</taxon>
        <taxon>Fungi</taxon>
        <taxon>Dikarya</taxon>
        <taxon>Basidiomycota</taxon>
        <taxon>Pucciniomycotina</taxon>
        <taxon>Pucciniomycetes</taxon>
        <taxon>Pucciniales</taxon>
        <taxon>Pucciniaceae</taxon>
        <taxon>Puccinia</taxon>
    </lineage>
</organism>
<evidence type="ECO:0000313" key="1">
    <source>
        <dbReference type="EMBL" id="KNZ49502.1"/>
    </source>
</evidence>
<comment type="caution">
    <text evidence="1">The sequence shown here is derived from an EMBL/GenBank/DDBJ whole genome shotgun (WGS) entry which is preliminary data.</text>
</comment>
<dbReference type="OrthoDB" id="2495818at2759"/>
<accession>A0A0L6UMM2</accession>
<evidence type="ECO:0000313" key="2">
    <source>
        <dbReference type="Proteomes" id="UP000037035"/>
    </source>
</evidence>
<gene>
    <name evidence="1" type="ORF">VP01_496g1</name>
</gene>
<keyword evidence="2" id="KW-1185">Reference proteome</keyword>